<sequence>MDAKKRTEKATMKKAMHGLSRKVMLRVIPAVAAALVIVVSVLSVNVARTVAGLSSHALQNESAKDALEIENQLASIMGSFNATIDGVANSEFKNKEAAAAALKP</sequence>
<comment type="caution">
    <text evidence="1">The sequence shown here is derived from an EMBL/GenBank/DDBJ whole genome shotgun (WGS) entry which is preliminary data.</text>
</comment>
<evidence type="ECO:0000313" key="1">
    <source>
        <dbReference type="EMBL" id="MQN01295.1"/>
    </source>
</evidence>
<dbReference type="EMBL" id="VOGC01000004">
    <property type="protein sequence ID" value="MQN01295.1"/>
    <property type="molecule type" value="Genomic_DNA"/>
</dbReference>
<name>A0A6N7IY64_9FIRM</name>
<dbReference type="Proteomes" id="UP000460257">
    <property type="component" value="Unassembled WGS sequence"/>
</dbReference>
<gene>
    <name evidence="1" type="ORF">FRC54_05025</name>
</gene>
<accession>A0A6N7IY64</accession>
<proteinExistence type="predicted"/>
<evidence type="ECO:0000313" key="2">
    <source>
        <dbReference type="Proteomes" id="UP000460257"/>
    </source>
</evidence>
<protein>
    <submittedName>
        <fullName evidence="1">Uncharacterized protein</fullName>
    </submittedName>
</protein>
<reference evidence="1" key="1">
    <citation type="journal article" date="2020" name="Appl. Environ. Microbiol.">
        <title>Medium-Chain Fatty Acid Synthesis by 'Candidatus Weimeria bifida' gen. nov., sp. nov., and 'Candidatus Pseudoramibacter fermentans' sp. nov.</title>
        <authorList>
            <person name="Scarborough M.J."/>
            <person name="Myers K.S."/>
            <person name="Donohue T.J."/>
            <person name="Noguera D.R."/>
        </authorList>
    </citation>
    <scope>NUCLEOTIDE SEQUENCE</scope>
    <source>
        <strain evidence="1">LCO1.1</strain>
    </source>
</reference>
<dbReference type="AlphaFoldDB" id="A0A6N7IY64"/>
<organism evidence="1 2">
    <name type="scientific">Candidatus Weimeria bifida</name>
    <dbReference type="NCBI Taxonomy" id="2599074"/>
    <lineage>
        <taxon>Bacteria</taxon>
        <taxon>Bacillati</taxon>
        <taxon>Bacillota</taxon>
        <taxon>Clostridia</taxon>
        <taxon>Lachnospirales</taxon>
        <taxon>Lachnospiraceae</taxon>
        <taxon>Candidatus Weimeria</taxon>
    </lineage>
</organism>
<keyword evidence="2" id="KW-1185">Reference proteome</keyword>